<dbReference type="KEGG" id="sfj:SAMEA4384070_4613"/>
<dbReference type="SUPFAM" id="SSF56266">
    <property type="entry name" value="DmpA/ArgJ-like"/>
    <property type="match status" value="1"/>
</dbReference>
<keyword evidence="3" id="KW-0031">Aminopeptidase</keyword>
<dbReference type="OrthoDB" id="9808347at2"/>
<protein>
    <submittedName>
        <fullName evidence="3">L-aminopeptidase/D-esterase</fullName>
    </submittedName>
</protein>
<dbReference type="InterPro" id="IPR019546">
    <property type="entry name" value="TAT_signal_bac_arc"/>
</dbReference>
<dbReference type="AlphaFoldDB" id="A0A240CEB1"/>
<dbReference type="RefSeq" id="WP_061800599.1">
    <property type="nucleotide sequence ID" value="NZ_CABITV010000013.1"/>
</dbReference>
<dbReference type="GO" id="GO:0004177">
    <property type="term" value="F:aminopeptidase activity"/>
    <property type="evidence" value="ECO:0007669"/>
    <property type="project" value="UniProtKB-KW"/>
</dbReference>
<dbReference type="PROSITE" id="PS51318">
    <property type="entry name" value="TAT"/>
    <property type="match status" value="1"/>
</dbReference>
<dbReference type="NCBIfam" id="TIGR01409">
    <property type="entry name" value="TAT_signal_seq"/>
    <property type="match status" value="1"/>
</dbReference>
<keyword evidence="3" id="KW-0378">Hydrolase</keyword>
<keyword evidence="3" id="KW-0645">Protease</keyword>
<dbReference type="CDD" id="cd02252">
    <property type="entry name" value="nylC_like"/>
    <property type="match status" value="1"/>
</dbReference>
<dbReference type="InterPro" id="IPR006311">
    <property type="entry name" value="TAT_signal"/>
</dbReference>
<accession>A0A240CEB1</accession>
<comment type="similarity">
    <text evidence="1">Belongs to the peptidase S58 family.</text>
</comment>
<dbReference type="InterPro" id="IPR016117">
    <property type="entry name" value="ArgJ-like_dom_sf"/>
</dbReference>
<evidence type="ECO:0000313" key="3">
    <source>
        <dbReference type="EMBL" id="SNW05932.1"/>
    </source>
</evidence>
<dbReference type="PANTHER" id="PTHR36512">
    <property type="entry name" value="D-AMINOPEPTIDASE"/>
    <property type="match status" value="1"/>
</dbReference>
<name>A0A240CEB1_SERFI</name>
<sequence length="392" mass="39779">MHNAAGKTGPLSRPLALSRRTFLQALACLTGAVGVLSPTTLLGTAMPTSATLRTGARNLITDVPGLKVGVAQDSKVRTGATVILPDRPAIAAVDVRGGGPATRETDALGEDNLVQTLDALVLSGGSVYGLAAADGVAAWLGQQGKGYALRPAPGVPVSPIVPTACLYDLSNAGDKDWQLAPPYRQLGIEAAGKASLDFPLGTVGAGYGAMTGMGKLKGGLGSASAIAANGAAVGALVAVNSLGSVVAPGTRAFWATPYEINGEFGNGGAAALAQLQAQGEDWMVKEPEGGRKNTTLACIATDLALTRVELKRVAIMAQDGMARAIRPLHSPFDGDVVFALSTGQREVQGSRELAVLQIGALAADTLARAIARGVYAATPWPGSQVVTWRSLA</sequence>
<keyword evidence="2" id="KW-0732">Signal</keyword>
<organism evidence="3 4">
    <name type="scientific">Serratia ficaria</name>
    <dbReference type="NCBI Taxonomy" id="61651"/>
    <lineage>
        <taxon>Bacteria</taxon>
        <taxon>Pseudomonadati</taxon>
        <taxon>Pseudomonadota</taxon>
        <taxon>Gammaproteobacteria</taxon>
        <taxon>Enterobacterales</taxon>
        <taxon>Yersiniaceae</taxon>
        <taxon>Serratia</taxon>
    </lineage>
</organism>
<evidence type="ECO:0000313" key="4">
    <source>
        <dbReference type="Proteomes" id="UP000215134"/>
    </source>
</evidence>
<keyword evidence="4" id="KW-1185">Reference proteome</keyword>
<dbReference type="Pfam" id="PF03576">
    <property type="entry name" value="Peptidase_S58"/>
    <property type="match status" value="1"/>
</dbReference>
<dbReference type="PANTHER" id="PTHR36512:SF3">
    <property type="entry name" value="BLR5678 PROTEIN"/>
    <property type="match status" value="1"/>
</dbReference>
<dbReference type="Gene3D" id="3.60.70.12">
    <property type="entry name" value="L-amino peptidase D-ALA esterase/amidase"/>
    <property type="match status" value="1"/>
</dbReference>
<evidence type="ECO:0000256" key="2">
    <source>
        <dbReference type="ARBA" id="ARBA00022729"/>
    </source>
</evidence>
<dbReference type="InterPro" id="IPR005321">
    <property type="entry name" value="Peptidase_S58_DmpA"/>
</dbReference>
<dbReference type="EMBL" id="LT906479">
    <property type="protein sequence ID" value="SNW05932.1"/>
    <property type="molecule type" value="Genomic_DNA"/>
</dbReference>
<dbReference type="Proteomes" id="UP000215134">
    <property type="component" value="Chromosome 1"/>
</dbReference>
<reference evidence="3 4" key="1">
    <citation type="submission" date="2017-06" db="EMBL/GenBank/DDBJ databases">
        <authorList>
            <consortium name="Pathogen Informatics"/>
        </authorList>
    </citation>
    <scope>NUCLEOTIDE SEQUENCE [LARGE SCALE GENOMIC DNA]</scope>
    <source>
        <strain evidence="3 4">NCTC12148</strain>
    </source>
</reference>
<gene>
    <name evidence="3" type="ORF">SAMEA4384070_04613</name>
</gene>
<dbReference type="GeneID" id="75029732"/>
<evidence type="ECO:0000256" key="1">
    <source>
        <dbReference type="ARBA" id="ARBA00007068"/>
    </source>
</evidence>
<proteinExistence type="inferred from homology"/>